<organism evidence="3 4">
    <name type="scientific">Aeoliella mucimassa</name>
    <dbReference type="NCBI Taxonomy" id="2527972"/>
    <lineage>
        <taxon>Bacteria</taxon>
        <taxon>Pseudomonadati</taxon>
        <taxon>Planctomycetota</taxon>
        <taxon>Planctomycetia</taxon>
        <taxon>Pirellulales</taxon>
        <taxon>Lacipirellulaceae</taxon>
        <taxon>Aeoliella</taxon>
    </lineage>
</organism>
<evidence type="ECO:0000256" key="1">
    <source>
        <dbReference type="SAM" id="MobiDB-lite"/>
    </source>
</evidence>
<dbReference type="RefSeq" id="WP_145245147.1">
    <property type="nucleotide sequence ID" value="NZ_CP036278.1"/>
</dbReference>
<feature type="chain" id="PRO_5021760788" evidence="2">
    <location>
        <begin position="20"/>
        <end position="479"/>
    </location>
</feature>
<name>A0A518AHB9_9BACT</name>
<dbReference type="PROSITE" id="PS51257">
    <property type="entry name" value="PROKAR_LIPOPROTEIN"/>
    <property type="match status" value="1"/>
</dbReference>
<evidence type="ECO:0000313" key="3">
    <source>
        <dbReference type="EMBL" id="QDU54128.1"/>
    </source>
</evidence>
<keyword evidence="4" id="KW-1185">Reference proteome</keyword>
<evidence type="ECO:0000313" key="4">
    <source>
        <dbReference type="Proteomes" id="UP000315750"/>
    </source>
</evidence>
<feature type="signal peptide" evidence="2">
    <location>
        <begin position="1"/>
        <end position="19"/>
    </location>
</feature>
<accession>A0A518AHB9</accession>
<feature type="region of interest" description="Disordered" evidence="1">
    <location>
        <begin position="342"/>
        <end position="383"/>
    </location>
</feature>
<feature type="region of interest" description="Disordered" evidence="1">
    <location>
        <begin position="101"/>
        <end position="121"/>
    </location>
</feature>
<dbReference type="EMBL" id="CP036278">
    <property type="protein sequence ID" value="QDU54128.1"/>
    <property type="molecule type" value="Genomic_DNA"/>
</dbReference>
<evidence type="ECO:0000256" key="2">
    <source>
        <dbReference type="SAM" id="SignalP"/>
    </source>
</evidence>
<dbReference type="OrthoDB" id="263574at2"/>
<reference evidence="3 4" key="1">
    <citation type="submission" date="2019-02" db="EMBL/GenBank/DDBJ databases">
        <title>Deep-cultivation of Planctomycetes and their phenomic and genomic characterization uncovers novel biology.</title>
        <authorList>
            <person name="Wiegand S."/>
            <person name="Jogler M."/>
            <person name="Boedeker C."/>
            <person name="Pinto D."/>
            <person name="Vollmers J."/>
            <person name="Rivas-Marin E."/>
            <person name="Kohn T."/>
            <person name="Peeters S.H."/>
            <person name="Heuer A."/>
            <person name="Rast P."/>
            <person name="Oberbeckmann S."/>
            <person name="Bunk B."/>
            <person name="Jeske O."/>
            <person name="Meyerdierks A."/>
            <person name="Storesund J.E."/>
            <person name="Kallscheuer N."/>
            <person name="Luecker S."/>
            <person name="Lage O.M."/>
            <person name="Pohl T."/>
            <person name="Merkel B.J."/>
            <person name="Hornburger P."/>
            <person name="Mueller R.-W."/>
            <person name="Bruemmer F."/>
            <person name="Labrenz M."/>
            <person name="Spormann A.M."/>
            <person name="Op den Camp H."/>
            <person name="Overmann J."/>
            <person name="Amann R."/>
            <person name="Jetten M.S.M."/>
            <person name="Mascher T."/>
            <person name="Medema M.H."/>
            <person name="Devos D.P."/>
            <person name="Kaster A.-K."/>
            <person name="Ovreas L."/>
            <person name="Rohde M."/>
            <person name="Galperin M.Y."/>
            <person name="Jogler C."/>
        </authorList>
    </citation>
    <scope>NUCLEOTIDE SEQUENCE [LARGE SCALE GENOMIC DNA]</scope>
    <source>
        <strain evidence="3 4">Pan181</strain>
    </source>
</reference>
<gene>
    <name evidence="3" type="ORF">Pan181_03080</name>
</gene>
<dbReference type="AlphaFoldDB" id="A0A518AHB9"/>
<proteinExistence type="predicted"/>
<sequence precursor="true">MFNRNACTICLLVVCVSIASGCGCFEGRHRKPPITALSASPGNCEPPGIPFYLPKPLLVISKNFYHVEDAKVGLTGTAPIPGSFDEQETYADVNLNGSFSRTSSSNMGGGDSEGGEADGAMTSSLAHAPTLHSSNGIPSAPGSDAIPSDGLGPHMFYTYEIVFVPDLTQKYMLQVNGGPGEIRAAMNLVNGWQFTGLGPYYLKDSSTAQNIISRGVAANLGLGGASDVINSVANLKSLGGSGGTVDTGAIADLALALDEAKKEQVFNTSCIPMDLWSTKTVRNEDGKIEVIKVPPRIEKYAQIAVYEARVEGGHMLWSPVAQHDFDREYLGVMEKRIAPMATTTGDAPSEEGQIPGDDEASGASEEGFHSAEPIPSPPGAATESAAKGMLQMLLQPPVSSGAAAADGPGLDSGLDQPLQGVTYMQGTPAPVQFITPEVTGEVVARFLPEPVEPRESWLEKLSPCKKRVVANQKVNSITQ</sequence>
<dbReference type="KEGG" id="amuc:Pan181_03080"/>
<keyword evidence="2" id="KW-0732">Signal</keyword>
<protein>
    <submittedName>
        <fullName evidence="3">Uncharacterized protein</fullName>
    </submittedName>
</protein>
<feature type="region of interest" description="Disordered" evidence="1">
    <location>
        <begin position="399"/>
        <end position="419"/>
    </location>
</feature>
<dbReference type="Proteomes" id="UP000315750">
    <property type="component" value="Chromosome"/>
</dbReference>